<name>A0A1M6CNE5_9BACT</name>
<dbReference type="AlphaFoldDB" id="A0A1M6CNE5"/>
<dbReference type="Proteomes" id="UP000184050">
    <property type="component" value="Unassembled WGS sequence"/>
</dbReference>
<dbReference type="InterPro" id="IPR025351">
    <property type="entry name" value="Pvc16_N"/>
</dbReference>
<evidence type="ECO:0000313" key="3">
    <source>
        <dbReference type="Proteomes" id="UP000184050"/>
    </source>
</evidence>
<sequence length="199" mass="22958">MIYETLQILKEQLEKYFTEIGLEKIIALDNIALWGSGDNNDEKKVEGKVVLSLLKIEEETTLKNTPHFEVKDNKTAYKNQPVNLNLYLLISANCDTYDKSLRSISKIIEYFQGKKVFTSTNTVYNRNNVAFEELNYFRFNLELFSPSFEEQNHIWGTLGGRQLPSVIYKIQLVQIDKDKKLASSEVITHIGGNLNDLQQ</sequence>
<dbReference type="RefSeq" id="WP_073165650.1">
    <property type="nucleotide sequence ID" value="NZ_FQZE01000004.1"/>
</dbReference>
<dbReference type="EMBL" id="FQZE01000004">
    <property type="protein sequence ID" value="SHI62314.1"/>
    <property type="molecule type" value="Genomic_DNA"/>
</dbReference>
<evidence type="ECO:0000313" key="2">
    <source>
        <dbReference type="EMBL" id="SHI62314.1"/>
    </source>
</evidence>
<dbReference type="STRING" id="1168035.SAMN05444280_10430"/>
<keyword evidence="3" id="KW-1185">Reference proteome</keyword>
<accession>A0A1M6CNE5</accession>
<proteinExistence type="predicted"/>
<evidence type="ECO:0000259" key="1">
    <source>
        <dbReference type="Pfam" id="PF14065"/>
    </source>
</evidence>
<organism evidence="2 3">
    <name type="scientific">Tangfeifania diversioriginum</name>
    <dbReference type="NCBI Taxonomy" id="1168035"/>
    <lineage>
        <taxon>Bacteria</taxon>
        <taxon>Pseudomonadati</taxon>
        <taxon>Bacteroidota</taxon>
        <taxon>Bacteroidia</taxon>
        <taxon>Marinilabiliales</taxon>
        <taxon>Prolixibacteraceae</taxon>
        <taxon>Tangfeifania</taxon>
    </lineage>
</organism>
<feature type="domain" description="Pvc16 N-terminal" evidence="1">
    <location>
        <begin position="6"/>
        <end position="188"/>
    </location>
</feature>
<gene>
    <name evidence="2" type="ORF">SAMN05444280_10430</name>
</gene>
<dbReference type="Pfam" id="PF14065">
    <property type="entry name" value="Pvc16_N"/>
    <property type="match status" value="1"/>
</dbReference>
<reference evidence="2 3" key="1">
    <citation type="submission" date="2016-11" db="EMBL/GenBank/DDBJ databases">
        <authorList>
            <person name="Jaros S."/>
            <person name="Januszkiewicz K."/>
            <person name="Wedrychowicz H."/>
        </authorList>
    </citation>
    <scope>NUCLEOTIDE SEQUENCE [LARGE SCALE GENOMIC DNA]</scope>
    <source>
        <strain evidence="2 3">DSM 27063</strain>
    </source>
</reference>
<protein>
    <recommendedName>
        <fullName evidence="1">Pvc16 N-terminal domain-containing protein</fullName>
    </recommendedName>
</protein>
<dbReference type="OrthoDB" id="7560784at2"/>